<comment type="subcellular location">
    <subcellularLocation>
        <location evidence="1 7">Cytoplasm</location>
    </subcellularLocation>
</comment>
<evidence type="ECO:0000256" key="4">
    <source>
        <dbReference type="ARBA" id="ARBA00022448"/>
    </source>
</evidence>
<comment type="similarity">
    <text evidence="2 7">Belongs to the PhoU family.</text>
</comment>
<evidence type="ECO:0000256" key="2">
    <source>
        <dbReference type="ARBA" id="ARBA00008107"/>
    </source>
</evidence>
<evidence type="ECO:0000313" key="9">
    <source>
        <dbReference type="EMBL" id="MBF9066785.1"/>
    </source>
</evidence>
<evidence type="ECO:0000259" key="8">
    <source>
        <dbReference type="Pfam" id="PF01895"/>
    </source>
</evidence>
<evidence type="ECO:0000256" key="1">
    <source>
        <dbReference type="ARBA" id="ARBA00004496"/>
    </source>
</evidence>
<comment type="caution">
    <text evidence="9">The sequence shown here is derived from an EMBL/GenBank/DDBJ whole genome shotgun (WGS) entry which is preliminary data.</text>
</comment>
<evidence type="ECO:0000256" key="3">
    <source>
        <dbReference type="ARBA" id="ARBA00011738"/>
    </source>
</evidence>
<organism evidence="9 10">
    <name type="scientific">Streptacidiphilus fuscans</name>
    <dbReference type="NCBI Taxonomy" id="2789292"/>
    <lineage>
        <taxon>Bacteria</taxon>
        <taxon>Bacillati</taxon>
        <taxon>Actinomycetota</taxon>
        <taxon>Actinomycetes</taxon>
        <taxon>Kitasatosporales</taxon>
        <taxon>Streptomycetaceae</taxon>
        <taxon>Streptacidiphilus</taxon>
    </lineage>
</organism>
<sequence>MREAYHKELAAIGDGLVDMTRQVASAMSRATHSLLEADERTALAVVQGDRAVDRRRQELEDRAVALLARQQPVATELRIVVTALRMGAEVERSGDLARHVAELALMRHPVSAVPVELRATVRDMGALAYQLMSQAADVIASRDPEEAARLQQADDQMNQLHRAVFARLGEADWPHGIETAVDVALTARYYERYADHAASLAGRVVYLVTGRHPHPEGSLVLTP</sequence>
<evidence type="ECO:0000313" key="10">
    <source>
        <dbReference type="Proteomes" id="UP000657385"/>
    </source>
</evidence>
<keyword evidence="6 7" id="KW-0592">Phosphate transport</keyword>
<dbReference type="RefSeq" id="WP_196191966.1">
    <property type="nucleotide sequence ID" value="NZ_JADPRT010000001.1"/>
</dbReference>
<dbReference type="GO" id="GO:0045936">
    <property type="term" value="P:negative regulation of phosphate metabolic process"/>
    <property type="evidence" value="ECO:0007669"/>
    <property type="project" value="InterPro"/>
</dbReference>
<evidence type="ECO:0000256" key="6">
    <source>
        <dbReference type="ARBA" id="ARBA00022592"/>
    </source>
</evidence>
<dbReference type="EMBL" id="JADPRT010000001">
    <property type="protein sequence ID" value="MBF9066785.1"/>
    <property type="molecule type" value="Genomic_DNA"/>
</dbReference>
<accession>A0A931FC41</accession>
<dbReference type="Pfam" id="PF01895">
    <property type="entry name" value="PhoU"/>
    <property type="match status" value="2"/>
</dbReference>
<dbReference type="NCBIfam" id="TIGR02135">
    <property type="entry name" value="phoU_full"/>
    <property type="match status" value="1"/>
</dbReference>
<evidence type="ECO:0000256" key="7">
    <source>
        <dbReference type="PIRNR" id="PIRNR003107"/>
    </source>
</evidence>
<dbReference type="GO" id="GO:0006817">
    <property type="term" value="P:phosphate ion transport"/>
    <property type="evidence" value="ECO:0007669"/>
    <property type="project" value="UniProtKB-KW"/>
</dbReference>
<dbReference type="AlphaFoldDB" id="A0A931FC41"/>
<dbReference type="GO" id="GO:0005737">
    <property type="term" value="C:cytoplasm"/>
    <property type="evidence" value="ECO:0007669"/>
    <property type="project" value="UniProtKB-SubCell"/>
</dbReference>
<gene>
    <name evidence="9" type="primary">phoU</name>
    <name evidence="9" type="ORF">I2501_01875</name>
</gene>
<comment type="function">
    <text evidence="7">Plays a role in the regulation of phosphate uptake.</text>
</comment>
<dbReference type="PIRSF" id="PIRSF003107">
    <property type="entry name" value="PhoU"/>
    <property type="match status" value="1"/>
</dbReference>
<proteinExistence type="inferred from homology"/>
<dbReference type="InterPro" id="IPR026022">
    <property type="entry name" value="PhoU_dom"/>
</dbReference>
<name>A0A931FC41_9ACTN</name>
<feature type="domain" description="PhoU" evidence="8">
    <location>
        <begin position="121"/>
        <end position="203"/>
    </location>
</feature>
<protein>
    <recommendedName>
        <fullName evidence="7">Phosphate-specific transport system accessory protein PhoU</fullName>
    </recommendedName>
</protein>
<feature type="domain" description="PhoU" evidence="8">
    <location>
        <begin position="17"/>
        <end position="103"/>
    </location>
</feature>
<dbReference type="FunFam" id="1.20.58.220:FF:000004">
    <property type="entry name" value="Phosphate-specific transport system accessory protein PhoU"/>
    <property type="match status" value="1"/>
</dbReference>
<reference evidence="9" key="1">
    <citation type="submission" date="2020-11" db="EMBL/GenBank/DDBJ databases">
        <title>Isolation and identification of active actinomycetes.</title>
        <authorList>
            <person name="Yu B."/>
        </authorList>
    </citation>
    <scope>NUCLEOTIDE SEQUENCE</scope>
    <source>
        <strain evidence="9">NEAU-YB345</strain>
    </source>
</reference>
<dbReference type="InterPro" id="IPR038078">
    <property type="entry name" value="PhoU-like_sf"/>
</dbReference>
<keyword evidence="4 7" id="KW-0813">Transport</keyword>
<dbReference type="PANTHER" id="PTHR42930">
    <property type="entry name" value="PHOSPHATE-SPECIFIC TRANSPORT SYSTEM ACCESSORY PROTEIN PHOU"/>
    <property type="match status" value="1"/>
</dbReference>
<keyword evidence="5 7" id="KW-0963">Cytoplasm</keyword>
<keyword evidence="10" id="KW-1185">Reference proteome</keyword>
<dbReference type="GO" id="GO:0030643">
    <property type="term" value="P:intracellular phosphate ion homeostasis"/>
    <property type="evidence" value="ECO:0007669"/>
    <property type="project" value="InterPro"/>
</dbReference>
<dbReference type="SUPFAM" id="SSF109755">
    <property type="entry name" value="PhoU-like"/>
    <property type="match status" value="1"/>
</dbReference>
<evidence type="ECO:0000256" key="5">
    <source>
        <dbReference type="ARBA" id="ARBA00022490"/>
    </source>
</evidence>
<dbReference type="PANTHER" id="PTHR42930:SF3">
    <property type="entry name" value="PHOSPHATE-SPECIFIC TRANSPORT SYSTEM ACCESSORY PROTEIN PHOU"/>
    <property type="match status" value="1"/>
</dbReference>
<dbReference type="InterPro" id="IPR028366">
    <property type="entry name" value="PhoU"/>
</dbReference>
<dbReference type="Gene3D" id="1.20.58.220">
    <property type="entry name" value="Phosphate transport system protein phou homolog 2, domain 2"/>
    <property type="match status" value="1"/>
</dbReference>
<comment type="subunit">
    <text evidence="3 7">Homodimer.</text>
</comment>
<dbReference type="Proteomes" id="UP000657385">
    <property type="component" value="Unassembled WGS sequence"/>
</dbReference>